<proteinExistence type="predicted"/>
<protein>
    <submittedName>
        <fullName evidence="1">Uncharacterized protein</fullName>
    </submittedName>
</protein>
<accession>A0ABX9AH76</accession>
<reference evidence="1 2" key="1">
    <citation type="submission" date="2021-08" db="EMBL/GenBank/DDBJ databases">
        <title>Culture and genomic analysis of Symbiopectobacterium purcellii sp. nov. gen. nov., isolated from the leafhopper Empoasca decipiens.</title>
        <authorList>
            <person name="Nadal-Jimenez P."/>
            <person name="Siozios S."/>
            <person name="Halliday N."/>
            <person name="Camara M."/>
            <person name="Hurst G.D.D."/>
        </authorList>
    </citation>
    <scope>NUCLEOTIDE SEQUENCE [LARGE SCALE GENOMIC DNA]</scope>
    <source>
        <strain evidence="1 2">SyEd1</strain>
    </source>
</reference>
<name>A0ABX9AH76_9ENTR</name>
<organism evidence="1 2">
    <name type="scientific">Symbiopectobacterium purcellii</name>
    <dbReference type="NCBI Taxonomy" id="2871826"/>
    <lineage>
        <taxon>Bacteria</taxon>
        <taxon>Pseudomonadati</taxon>
        <taxon>Pseudomonadota</taxon>
        <taxon>Gammaproteobacteria</taxon>
        <taxon>Enterobacterales</taxon>
        <taxon>Enterobacteriaceae</taxon>
    </lineage>
</organism>
<evidence type="ECO:0000313" key="1">
    <source>
        <dbReference type="EMBL" id="QZN94049.1"/>
    </source>
</evidence>
<gene>
    <name evidence="1" type="ORF">K6K13_11610</name>
</gene>
<dbReference type="RefSeq" id="WP_222157177.1">
    <property type="nucleotide sequence ID" value="NZ_CP081864.1"/>
</dbReference>
<dbReference type="EMBL" id="CP081864">
    <property type="protein sequence ID" value="QZN94049.1"/>
    <property type="molecule type" value="Genomic_DNA"/>
</dbReference>
<sequence>MQELPGINDGLSLTERLALQAIAQSGPISLRKVFRELIGQRDPLPYMGDMMFYSAIRPLITGENPLLRITTAAEAEALTTVELTPLGHDILNGKAYWLDVASQPRWVGGVCLTPREAHWTVDSNGRPVWRDS</sequence>
<keyword evidence="2" id="KW-1185">Reference proteome</keyword>
<evidence type="ECO:0000313" key="2">
    <source>
        <dbReference type="Proteomes" id="UP000825886"/>
    </source>
</evidence>
<dbReference type="Proteomes" id="UP000825886">
    <property type="component" value="Chromosome"/>
</dbReference>